<dbReference type="GO" id="GO:0005304">
    <property type="term" value="F:L-valine transmembrane transporter activity"/>
    <property type="evidence" value="ECO:0007669"/>
    <property type="project" value="TreeGrafter"/>
</dbReference>
<sequence>MGSDRQELRANAVTVSFGGVKALQSVDLSVSTGEILGLIGPNGAGKTTLVNCLTGFQRPALGQITLNGENASAWNAVDFRRRGITRTFQGGRLFADMTVLENVEVPLVASGLSRRVARREASELLKRLGIAGIAHNLASALPYTDERRVGIARALAGPRNFVLLDEPAAGMSDVECEELMQVVQTLPANFGCGVILIEHNMTVVLKVSHKIHVLDGGRTLAEGTPQAIRTNAAVIEAYLGAEV</sequence>
<dbReference type="GO" id="GO:0015188">
    <property type="term" value="F:L-isoleucine transmembrane transporter activity"/>
    <property type="evidence" value="ECO:0007669"/>
    <property type="project" value="TreeGrafter"/>
</dbReference>
<dbReference type="OrthoDB" id="9779872at2"/>
<keyword evidence="6" id="KW-1185">Reference proteome</keyword>
<organism evidence="5 6">
    <name type="scientific">Mesorhizobium hungaricum</name>
    <dbReference type="NCBI Taxonomy" id="1566387"/>
    <lineage>
        <taxon>Bacteria</taxon>
        <taxon>Pseudomonadati</taxon>
        <taxon>Pseudomonadota</taxon>
        <taxon>Alphaproteobacteria</taxon>
        <taxon>Hyphomicrobiales</taxon>
        <taxon>Phyllobacteriaceae</taxon>
        <taxon>Mesorhizobium</taxon>
    </lineage>
</organism>
<dbReference type="GO" id="GO:1903805">
    <property type="term" value="P:L-valine import across plasma membrane"/>
    <property type="evidence" value="ECO:0007669"/>
    <property type="project" value="TreeGrafter"/>
</dbReference>
<reference evidence="5 6" key="1">
    <citation type="submission" date="2016-08" db="EMBL/GenBank/DDBJ databases">
        <title>Whole genome sequence of Mesorhizobium sp. strain UASWS1009 isolated from industrial sewage.</title>
        <authorList>
            <person name="Crovadore J."/>
            <person name="Calmin G."/>
            <person name="Chablais R."/>
            <person name="Cochard B."/>
            <person name="Lefort F."/>
        </authorList>
    </citation>
    <scope>NUCLEOTIDE SEQUENCE [LARGE SCALE GENOMIC DNA]</scope>
    <source>
        <strain evidence="5 6">UASWS1009</strain>
    </source>
</reference>
<evidence type="ECO:0000313" key="6">
    <source>
        <dbReference type="Proteomes" id="UP000094412"/>
    </source>
</evidence>
<dbReference type="GO" id="GO:1903806">
    <property type="term" value="P:L-isoleucine import across plasma membrane"/>
    <property type="evidence" value="ECO:0007669"/>
    <property type="project" value="TreeGrafter"/>
</dbReference>
<dbReference type="GO" id="GO:0042941">
    <property type="term" value="P:D-alanine transmembrane transport"/>
    <property type="evidence" value="ECO:0007669"/>
    <property type="project" value="TreeGrafter"/>
</dbReference>
<dbReference type="InterPro" id="IPR032823">
    <property type="entry name" value="BCA_ABC_TP_C"/>
</dbReference>
<comment type="caution">
    <text evidence="5">The sequence shown here is derived from an EMBL/GenBank/DDBJ whole genome shotgun (WGS) entry which is preliminary data.</text>
</comment>
<dbReference type="PROSITE" id="PS50893">
    <property type="entry name" value="ABC_TRANSPORTER_2"/>
    <property type="match status" value="1"/>
</dbReference>
<dbReference type="EMBL" id="MDEO01000028">
    <property type="protein sequence ID" value="OCX21470.1"/>
    <property type="molecule type" value="Genomic_DNA"/>
</dbReference>
<dbReference type="GO" id="GO:0015808">
    <property type="term" value="P:L-alanine transport"/>
    <property type="evidence" value="ECO:0007669"/>
    <property type="project" value="TreeGrafter"/>
</dbReference>
<proteinExistence type="predicted"/>
<keyword evidence="1" id="KW-0813">Transport</keyword>
<evidence type="ECO:0000259" key="4">
    <source>
        <dbReference type="PROSITE" id="PS50893"/>
    </source>
</evidence>
<dbReference type="InterPro" id="IPR003439">
    <property type="entry name" value="ABC_transporter-like_ATP-bd"/>
</dbReference>
<dbReference type="PANTHER" id="PTHR45772">
    <property type="entry name" value="CONSERVED COMPONENT OF ABC TRANSPORTER FOR NATURAL AMINO ACIDS-RELATED"/>
    <property type="match status" value="1"/>
</dbReference>
<evidence type="ECO:0000256" key="2">
    <source>
        <dbReference type="ARBA" id="ARBA00022741"/>
    </source>
</evidence>
<accession>A0A1C2E381</accession>
<dbReference type="GO" id="GO:0005886">
    <property type="term" value="C:plasma membrane"/>
    <property type="evidence" value="ECO:0007669"/>
    <property type="project" value="TreeGrafter"/>
</dbReference>
<dbReference type="SUPFAM" id="SSF52540">
    <property type="entry name" value="P-loop containing nucleoside triphosphate hydrolases"/>
    <property type="match status" value="1"/>
</dbReference>
<dbReference type="GO" id="GO:0005524">
    <property type="term" value="F:ATP binding"/>
    <property type="evidence" value="ECO:0007669"/>
    <property type="project" value="UniProtKB-KW"/>
</dbReference>
<dbReference type="Proteomes" id="UP000094412">
    <property type="component" value="Unassembled WGS sequence"/>
</dbReference>
<dbReference type="InterPro" id="IPR003593">
    <property type="entry name" value="AAA+_ATPase"/>
</dbReference>
<dbReference type="AlphaFoldDB" id="A0A1C2E381"/>
<dbReference type="PANTHER" id="PTHR45772:SF7">
    <property type="entry name" value="AMINO ACID ABC TRANSPORTER ATP-BINDING PROTEIN"/>
    <property type="match status" value="1"/>
</dbReference>
<protein>
    <submittedName>
        <fullName evidence="5">ABC transporter ATP-binding protein</fullName>
    </submittedName>
</protein>
<feature type="domain" description="ABC transporter" evidence="4">
    <location>
        <begin position="8"/>
        <end position="241"/>
    </location>
</feature>
<dbReference type="Gene3D" id="3.40.50.300">
    <property type="entry name" value="P-loop containing nucleotide triphosphate hydrolases"/>
    <property type="match status" value="1"/>
</dbReference>
<dbReference type="SMART" id="SM00382">
    <property type="entry name" value="AAA"/>
    <property type="match status" value="1"/>
</dbReference>
<keyword evidence="2" id="KW-0547">Nucleotide-binding</keyword>
<evidence type="ECO:0000313" key="5">
    <source>
        <dbReference type="EMBL" id="OCX21470.1"/>
    </source>
</evidence>
<dbReference type="InterPro" id="IPR027417">
    <property type="entry name" value="P-loop_NTPase"/>
</dbReference>
<evidence type="ECO:0000256" key="1">
    <source>
        <dbReference type="ARBA" id="ARBA00022448"/>
    </source>
</evidence>
<dbReference type="RefSeq" id="WP_065997200.1">
    <property type="nucleotide sequence ID" value="NZ_MDEO01000028.1"/>
</dbReference>
<dbReference type="CDD" id="cd03219">
    <property type="entry name" value="ABC_Mj1267_LivG_branched"/>
    <property type="match status" value="1"/>
</dbReference>
<gene>
    <name evidence="5" type="ORF">QV13_07380</name>
</gene>
<dbReference type="GO" id="GO:0016887">
    <property type="term" value="F:ATP hydrolysis activity"/>
    <property type="evidence" value="ECO:0007669"/>
    <property type="project" value="InterPro"/>
</dbReference>
<dbReference type="STRING" id="1566387.QV13_07380"/>
<dbReference type="Pfam" id="PF12399">
    <property type="entry name" value="BCA_ABC_TP_C"/>
    <property type="match status" value="1"/>
</dbReference>
<dbReference type="GO" id="GO:0015192">
    <property type="term" value="F:L-phenylalanine transmembrane transporter activity"/>
    <property type="evidence" value="ECO:0007669"/>
    <property type="project" value="TreeGrafter"/>
</dbReference>
<dbReference type="InterPro" id="IPR051120">
    <property type="entry name" value="ABC_AA/LPS_Transport"/>
</dbReference>
<evidence type="ECO:0000256" key="3">
    <source>
        <dbReference type="ARBA" id="ARBA00022840"/>
    </source>
</evidence>
<keyword evidence="3 5" id="KW-0067">ATP-binding</keyword>
<dbReference type="Pfam" id="PF00005">
    <property type="entry name" value="ABC_tran"/>
    <property type="match status" value="1"/>
</dbReference>
<name>A0A1C2E381_9HYPH</name>